<organism evidence="1 2">
    <name type="scientific">Flavobacterium cerinum</name>
    <dbReference type="NCBI Taxonomy" id="2502784"/>
    <lineage>
        <taxon>Bacteria</taxon>
        <taxon>Pseudomonadati</taxon>
        <taxon>Bacteroidota</taxon>
        <taxon>Flavobacteriia</taxon>
        <taxon>Flavobacteriales</taxon>
        <taxon>Flavobacteriaceae</taxon>
        <taxon>Flavobacterium</taxon>
    </lineage>
</organism>
<dbReference type="RefSeq" id="WP_128389602.1">
    <property type="nucleotide sequence ID" value="NZ_SBII01000005.1"/>
</dbReference>
<proteinExistence type="predicted"/>
<sequence>MENPSALKLINKIQLDLFKKGFEAEPLIADLKKLREYSLEEQNPVLTKAIRLTYEHLEANGAFLIAIPDDEPVDDETELVKDSNAGGAENNMESLEYLLSLFSDLSHKNNLLDLKEYNKAFLAF</sequence>
<accession>A0A3S3U2U9</accession>
<name>A0A3S3U2U9_9FLAO</name>
<dbReference type="AlphaFoldDB" id="A0A3S3U2U9"/>
<comment type="caution">
    <text evidence="1">The sequence shown here is derived from an EMBL/GenBank/DDBJ whole genome shotgun (WGS) entry which is preliminary data.</text>
</comment>
<protein>
    <submittedName>
        <fullName evidence="1">Uncharacterized protein</fullName>
    </submittedName>
</protein>
<dbReference type="EMBL" id="SBII01000005">
    <property type="protein sequence ID" value="RWX00373.1"/>
    <property type="molecule type" value="Genomic_DNA"/>
</dbReference>
<dbReference type="Proteomes" id="UP000287527">
    <property type="component" value="Unassembled WGS sequence"/>
</dbReference>
<keyword evidence="2" id="KW-1185">Reference proteome</keyword>
<reference evidence="1 2" key="1">
    <citation type="submission" date="2019-01" db="EMBL/GenBank/DDBJ databases">
        <title>Flavobacterium sp. nov.,isolated from freshwater.</title>
        <authorList>
            <person name="Zhang R."/>
            <person name="Du Z.-J."/>
        </authorList>
    </citation>
    <scope>NUCLEOTIDE SEQUENCE [LARGE SCALE GENOMIC DNA]</scope>
    <source>
        <strain evidence="1 2">1E403</strain>
    </source>
</reference>
<evidence type="ECO:0000313" key="1">
    <source>
        <dbReference type="EMBL" id="RWX00373.1"/>
    </source>
</evidence>
<dbReference type="OrthoDB" id="1441638at2"/>
<evidence type="ECO:0000313" key="2">
    <source>
        <dbReference type="Proteomes" id="UP000287527"/>
    </source>
</evidence>
<gene>
    <name evidence="1" type="ORF">EPI11_08835</name>
</gene>